<comment type="caution">
    <text evidence="2">The sequence shown here is derived from an EMBL/GenBank/DDBJ whole genome shotgun (WGS) entry which is preliminary data.</text>
</comment>
<dbReference type="STRING" id="34475.A0A4Y9YPR6"/>
<evidence type="ECO:0000259" key="1">
    <source>
        <dbReference type="Pfam" id="PF20179"/>
    </source>
</evidence>
<dbReference type="AlphaFoldDB" id="A0A4Y9YPR6"/>
<reference evidence="2 3" key="1">
    <citation type="submission" date="2019-01" db="EMBL/GenBank/DDBJ databases">
        <title>Genome sequencing of the rare red list fungi Fomitopsis rosea.</title>
        <authorList>
            <person name="Buettner E."/>
            <person name="Kellner H."/>
        </authorList>
    </citation>
    <scope>NUCLEOTIDE SEQUENCE [LARGE SCALE GENOMIC DNA]</scope>
    <source>
        <strain evidence="2 3">DSM 105464</strain>
    </source>
</reference>
<evidence type="ECO:0000313" key="3">
    <source>
        <dbReference type="Proteomes" id="UP000298390"/>
    </source>
</evidence>
<sequence length="399" mass="44236">MAIRPPKKAMRCGGCKAIILCSKECSKHYWNHGARGVSHVQPTHKQLCADNKRHMERLPETQAILRMFPWGRLESDGTFNFDIARARLDVLGSSGYGYWSHRGGSAPHANMGPMGLGADPTFGGLLKLDNFIDGNDLLKKKHLTDEQGWKLPSRLIPYLDFTHTSAKQPVIVTELPERIRDWKSWYAWRGLPLESPAALLMAAPLSVYQLLVRCLEVTKPSAGSADKRVSLIVHLLGVEVELNHVPLFAELVLLLPYHDIKLVFFGGAVKAIVDAARKKPGALAAQDPVYTYRAPDALGAGALSVHFHGETKEWTPEGEWIPVVRATHWAGIPFAVTEYAEQSAEHQRSLFPAYLAGGCEPREDYPIALNPFQQPGQRMVGVVRLPNAYNGFTLTVVKK</sequence>
<protein>
    <recommendedName>
        <fullName evidence="1">Mitochondrial splicing suppressor 51-like C-terminal domain-containing protein</fullName>
    </recommendedName>
</protein>
<dbReference type="InterPro" id="IPR046824">
    <property type="entry name" value="Mss51-like_C"/>
</dbReference>
<dbReference type="PANTHER" id="PTHR47570:SF1">
    <property type="entry name" value="ZINC ION BINDING PROTEIN"/>
    <property type="match status" value="1"/>
</dbReference>
<name>A0A4Y9YPR6_9APHY</name>
<gene>
    <name evidence="2" type="ORF">EVJ58_g2659</name>
</gene>
<feature type="domain" description="Mitochondrial splicing suppressor 51-like C-terminal" evidence="1">
    <location>
        <begin position="204"/>
        <end position="378"/>
    </location>
</feature>
<dbReference type="Proteomes" id="UP000298390">
    <property type="component" value="Unassembled WGS sequence"/>
</dbReference>
<accession>A0A4Y9YPR6</accession>
<evidence type="ECO:0000313" key="2">
    <source>
        <dbReference type="EMBL" id="TFY64375.1"/>
    </source>
</evidence>
<dbReference type="PANTHER" id="PTHR47570">
    <property type="entry name" value="ZINC ION BINDING PROTEIN"/>
    <property type="match status" value="1"/>
</dbReference>
<proteinExistence type="predicted"/>
<organism evidence="2 3">
    <name type="scientific">Rhodofomes roseus</name>
    <dbReference type="NCBI Taxonomy" id="34475"/>
    <lineage>
        <taxon>Eukaryota</taxon>
        <taxon>Fungi</taxon>
        <taxon>Dikarya</taxon>
        <taxon>Basidiomycota</taxon>
        <taxon>Agaricomycotina</taxon>
        <taxon>Agaricomycetes</taxon>
        <taxon>Polyporales</taxon>
        <taxon>Rhodofomes</taxon>
    </lineage>
</organism>
<dbReference type="EMBL" id="SEKV01000100">
    <property type="protein sequence ID" value="TFY64375.1"/>
    <property type="molecule type" value="Genomic_DNA"/>
</dbReference>
<dbReference type="Pfam" id="PF20179">
    <property type="entry name" value="MSS51_C"/>
    <property type="match status" value="1"/>
</dbReference>
<dbReference type="Gene3D" id="6.10.140.2220">
    <property type="match status" value="1"/>
</dbReference>